<dbReference type="WBParaSite" id="HDID_0000435901-mRNA-1">
    <property type="protein sequence ID" value="HDID_0000435901-mRNA-1"/>
    <property type="gene ID" value="HDID_0000435901"/>
</dbReference>
<feature type="chain" id="PRO_5043131283" evidence="1">
    <location>
        <begin position="24"/>
        <end position="146"/>
    </location>
</feature>
<reference evidence="2 3" key="2">
    <citation type="submission" date="2018-11" db="EMBL/GenBank/DDBJ databases">
        <authorList>
            <consortium name="Pathogen Informatics"/>
        </authorList>
    </citation>
    <scope>NUCLEOTIDE SEQUENCE [LARGE SCALE GENOMIC DNA]</scope>
</reference>
<reference evidence="4" key="1">
    <citation type="submission" date="2017-02" db="UniProtKB">
        <authorList>
            <consortium name="WormBaseParasite"/>
        </authorList>
    </citation>
    <scope>IDENTIFICATION</scope>
</reference>
<proteinExistence type="predicted"/>
<protein>
    <submittedName>
        <fullName evidence="4">Phospholipase B-like</fullName>
    </submittedName>
</protein>
<evidence type="ECO:0000256" key="1">
    <source>
        <dbReference type="SAM" id="SignalP"/>
    </source>
</evidence>
<dbReference type="OrthoDB" id="443524at2759"/>
<gene>
    <name evidence="2" type="ORF">HDID_LOCUS4357</name>
</gene>
<name>A0A0R3SHE4_HYMDI</name>
<accession>A0A0R3SHE4</accession>
<dbReference type="Proteomes" id="UP000274504">
    <property type="component" value="Unassembled WGS sequence"/>
</dbReference>
<keyword evidence="1" id="KW-0732">Signal</keyword>
<evidence type="ECO:0000313" key="3">
    <source>
        <dbReference type="Proteomes" id="UP000274504"/>
    </source>
</evidence>
<sequence>MRLVRSFLLLFFSLLLATNTVTGYPESELTVCVVATRLNDDSYDFSLESGDNLQYIPGYDFLIPAAAWFNKSLDDLGMSFQTIKSSGEFDDTIQAYWAGFLELYTSREMTYAHLENTFGDRFIEIIALIFSIPLSHNCLEIFLEAL</sequence>
<dbReference type="Gene3D" id="3.60.60.30">
    <property type="match status" value="1"/>
</dbReference>
<dbReference type="EMBL" id="UYSG01001638">
    <property type="protein sequence ID" value="VDL47971.1"/>
    <property type="molecule type" value="Genomic_DNA"/>
</dbReference>
<evidence type="ECO:0000313" key="4">
    <source>
        <dbReference type="WBParaSite" id="HDID_0000435901-mRNA-1"/>
    </source>
</evidence>
<dbReference type="AlphaFoldDB" id="A0A0R3SHE4"/>
<evidence type="ECO:0000313" key="2">
    <source>
        <dbReference type="EMBL" id="VDL47971.1"/>
    </source>
</evidence>
<organism evidence="4">
    <name type="scientific">Hymenolepis diminuta</name>
    <name type="common">Rat tapeworm</name>
    <dbReference type="NCBI Taxonomy" id="6216"/>
    <lineage>
        <taxon>Eukaryota</taxon>
        <taxon>Metazoa</taxon>
        <taxon>Spiralia</taxon>
        <taxon>Lophotrochozoa</taxon>
        <taxon>Platyhelminthes</taxon>
        <taxon>Cestoda</taxon>
        <taxon>Eucestoda</taxon>
        <taxon>Cyclophyllidea</taxon>
        <taxon>Hymenolepididae</taxon>
        <taxon>Hymenolepis</taxon>
    </lineage>
</organism>
<dbReference type="STRING" id="6216.A0A0R3SHE4"/>
<feature type="signal peptide" evidence="1">
    <location>
        <begin position="1"/>
        <end position="23"/>
    </location>
</feature>